<evidence type="ECO:0000313" key="7">
    <source>
        <dbReference type="EMBL" id="OBR62586.1"/>
    </source>
</evidence>
<sequence length="231" mass="25394">MLAVQQLESGYGESVILRDISLRVRAGQVVCLLGRNGVGKTTLMKTVMGLLKVRKGEVRYNGADMTRKAPGLRARAGIGYVPQGREIFPQLTVYENLLLGLEASRDGAVQLPEEAHRRFPVLPAMFGRRGGDLSGGQQQQLAFARALVSKPELLLLDEPCEGIQPSIVDDIREVIRSIKGDGRTAILLVEQSLEFVKDVGDYFYVIDKGGIAWEGEPEALTEEVVRQYLTV</sequence>
<keyword evidence="2" id="KW-0813">Transport</keyword>
<gene>
    <name evidence="7" type="ORF">A7K91_02975</name>
</gene>
<dbReference type="EMBL" id="LYPA01000079">
    <property type="protein sequence ID" value="OBR62586.1"/>
    <property type="molecule type" value="Genomic_DNA"/>
</dbReference>
<dbReference type="Gene3D" id="3.40.50.300">
    <property type="entry name" value="P-loop containing nucleotide triphosphate hydrolases"/>
    <property type="match status" value="1"/>
</dbReference>
<dbReference type="InterPro" id="IPR003439">
    <property type="entry name" value="ABC_transporter-like_ATP-bd"/>
</dbReference>
<feature type="domain" description="ABC transporter" evidence="6">
    <location>
        <begin position="2"/>
        <end position="231"/>
    </location>
</feature>
<proteinExistence type="inferred from homology"/>
<dbReference type="SUPFAM" id="SSF52540">
    <property type="entry name" value="P-loop containing nucleoside triphosphate hydrolases"/>
    <property type="match status" value="1"/>
</dbReference>
<organism evidence="7 8">
    <name type="scientific">Paenibacillus oryzae</name>
    <dbReference type="NCBI Taxonomy" id="1844972"/>
    <lineage>
        <taxon>Bacteria</taxon>
        <taxon>Bacillati</taxon>
        <taxon>Bacillota</taxon>
        <taxon>Bacilli</taxon>
        <taxon>Bacillales</taxon>
        <taxon>Paenibacillaceae</taxon>
        <taxon>Paenibacillus</taxon>
    </lineage>
</organism>
<dbReference type="PANTHER" id="PTHR43820:SF5">
    <property type="entry name" value="HIGH-AFFINITY BRANCHED-CHAIN AMINO ACID TRANSPORT ATP-BINDING PROTEIN"/>
    <property type="match status" value="1"/>
</dbReference>
<accession>A0A1A5YAC8</accession>
<dbReference type="InterPro" id="IPR017780">
    <property type="entry name" value="ABC_transptr_urea_ATP-bd_UrtE"/>
</dbReference>
<evidence type="ECO:0000313" key="8">
    <source>
        <dbReference type="Proteomes" id="UP000092024"/>
    </source>
</evidence>
<comment type="similarity">
    <text evidence="1">Belongs to the ABC transporter superfamily.</text>
</comment>
<protein>
    <submittedName>
        <fullName evidence="7">Urea ABC transporter ATP-binding subunit UrtE</fullName>
    </submittedName>
</protein>
<dbReference type="OrthoDB" id="9776369at2"/>
<dbReference type="SMART" id="SM00382">
    <property type="entry name" value="AAA"/>
    <property type="match status" value="1"/>
</dbReference>
<name>A0A1A5YAC8_9BACL</name>
<dbReference type="CDD" id="cd03224">
    <property type="entry name" value="ABC_TM1139_LivF_branched"/>
    <property type="match status" value="1"/>
</dbReference>
<keyword evidence="8" id="KW-1185">Reference proteome</keyword>
<dbReference type="InterPro" id="IPR003593">
    <property type="entry name" value="AAA+_ATPase"/>
</dbReference>
<comment type="caution">
    <text evidence="7">The sequence shown here is derived from an EMBL/GenBank/DDBJ whole genome shotgun (WGS) entry which is preliminary data.</text>
</comment>
<dbReference type="GO" id="GO:0016887">
    <property type="term" value="F:ATP hydrolysis activity"/>
    <property type="evidence" value="ECO:0007669"/>
    <property type="project" value="InterPro"/>
</dbReference>
<dbReference type="InterPro" id="IPR027417">
    <property type="entry name" value="P-loop_NTPase"/>
</dbReference>
<evidence type="ECO:0000256" key="2">
    <source>
        <dbReference type="ARBA" id="ARBA00022448"/>
    </source>
</evidence>
<dbReference type="PANTHER" id="PTHR43820">
    <property type="entry name" value="HIGH-AFFINITY BRANCHED-CHAIN AMINO ACID TRANSPORT ATP-BINDING PROTEIN LIVF"/>
    <property type="match status" value="1"/>
</dbReference>
<evidence type="ECO:0000256" key="1">
    <source>
        <dbReference type="ARBA" id="ARBA00005417"/>
    </source>
</evidence>
<evidence type="ECO:0000256" key="4">
    <source>
        <dbReference type="ARBA" id="ARBA00022840"/>
    </source>
</evidence>
<dbReference type="InterPro" id="IPR052156">
    <property type="entry name" value="BCAA_Transport_ATP-bd_LivF"/>
</dbReference>
<dbReference type="GO" id="GO:0015807">
    <property type="term" value="P:L-amino acid transport"/>
    <property type="evidence" value="ECO:0007669"/>
    <property type="project" value="TreeGrafter"/>
</dbReference>
<dbReference type="Pfam" id="PF00005">
    <property type="entry name" value="ABC_tran"/>
    <property type="match status" value="1"/>
</dbReference>
<evidence type="ECO:0000259" key="6">
    <source>
        <dbReference type="PROSITE" id="PS50893"/>
    </source>
</evidence>
<keyword evidence="5" id="KW-0029">Amino-acid transport</keyword>
<evidence type="ECO:0000256" key="3">
    <source>
        <dbReference type="ARBA" id="ARBA00022741"/>
    </source>
</evidence>
<dbReference type="PROSITE" id="PS50893">
    <property type="entry name" value="ABC_TRANSPORTER_2"/>
    <property type="match status" value="1"/>
</dbReference>
<dbReference type="NCBIfam" id="TIGR03410">
    <property type="entry name" value="urea_trans_UrtE"/>
    <property type="match status" value="1"/>
</dbReference>
<keyword evidence="3" id="KW-0547">Nucleotide-binding</keyword>
<dbReference type="AlphaFoldDB" id="A0A1A5YAC8"/>
<evidence type="ECO:0000256" key="5">
    <source>
        <dbReference type="ARBA" id="ARBA00022970"/>
    </source>
</evidence>
<keyword evidence="4 7" id="KW-0067">ATP-binding</keyword>
<dbReference type="GO" id="GO:0005524">
    <property type="term" value="F:ATP binding"/>
    <property type="evidence" value="ECO:0007669"/>
    <property type="project" value="UniProtKB-KW"/>
</dbReference>
<dbReference type="Proteomes" id="UP000092024">
    <property type="component" value="Unassembled WGS sequence"/>
</dbReference>
<dbReference type="GO" id="GO:0015658">
    <property type="term" value="F:branched-chain amino acid transmembrane transporter activity"/>
    <property type="evidence" value="ECO:0007669"/>
    <property type="project" value="TreeGrafter"/>
</dbReference>
<dbReference type="STRING" id="1844972.A7K91_02975"/>
<reference evidence="7 8" key="1">
    <citation type="submission" date="2016-05" db="EMBL/GenBank/DDBJ databases">
        <title>Paenibacillus oryzae. sp. nov., isolated from the rice root.</title>
        <authorList>
            <person name="Zhang J."/>
            <person name="Zhang X."/>
        </authorList>
    </citation>
    <scope>NUCLEOTIDE SEQUENCE [LARGE SCALE GENOMIC DNA]</scope>
    <source>
        <strain evidence="7 8">1DrF-4</strain>
    </source>
</reference>
<dbReference type="RefSeq" id="WP_068687016.1">
    <property type="nucleotide sequence ID" value="NZ_LYPA01000079.1"/>
</dbReference>